<dbReference type="InterPro" id="IPR011257">
    <property type="entry name" value="DNA_glycosylase"/>
</dbReference>
<keyword evidence="6" id="KW-0378">Hydrolase</keyword>
<evidence type="ECO:0000256" key="3">
    <source>
        <dbReference type="ARBA" id="ARBA00023004"/>
    </source>
</evidence>
<dbReference type="Pfam" id="PF00730">
    <property type="entry name" value="HhH-GPD"/>
    <property type="match status" value="1"/>
</dbReference>
<evidence type="ECO:0000256" key="4">
    <source>
        <dbReference type="ARBA" id="ARBA00023014"/>
    </source>
</evidence>
<dbReference type="InterPro" id="IPR023170">
    <property type="entry name" value="HhH_base_excis_C"/>
</dbReference>
<dbReference type="GO" id="GO:0051539">
    <property type="term" value="F:4 iron, 4 sulfur cluster binding"/>
    <property type="evidence" value="ECO:0007669"/>
    <property type="project" value="UniProtKB-KW"/>
</dbReference>
<dbReference type="RefSeq" id="WP_096259355.1">
    <property type="nucleotide sequence ID" value="NZ_BDME01000002.1"/>
</dbReference>
<proteinExistence type="predicted"/>
<dbReference type="AlphaFoldDB" id="A0A292YE12"/>
<dbReference type="InterPro" id="IPR003265">
    <property type="entry name" value="HhH-GPD_domain"/>
</dbReference>
<keyword evidence="6" id="KW-0255">Endonuclease</keyword>
<keyword evidence="2" id="KW-0479">Metal-binding</keyword>
<sequence>MEFSNSCELLLELRKKDLLKNRPKYWWPNVGTFEVVMGAILTQNTKWDNVEKALNNWKSENKEWRLEEVATFEPSFLAEIIKPAGFYNQKAKRLIALSRNILRDFGDFENFKENVSREWLLAQKGIGFETADSILCYACFRDTMVMDAYTKRLLKKKGYEFESYDDMKDWFERGVEENWDRVAEFYENDLNLCYARFHGKIVEFMKHG</sequence>
<protein>
    <submittedName>
        <fullName evidence="6">Endonuclease III related protein</fullName>
    </submittedName>
</protein>
<gene>
    <name evidence="6" type="ORF">LNAT_P1155</name>
</gene>
<keyword evidence="3" id="KW-0408">Iron</keyword>
<evidence type="ECO:0000256" key="1">
    <source>
        <dbReference type="ARBA" id="ARBA00022485"/>
    </source>
</evidence>
<dbReference type="CDD" id="cd00056">
    <property type="entry name" value="ENDO3c"/>
    <property type="match status" value="1"/>
</dbReference>
<accession>A0A292YE12</accession>
<dbReference type="PANTHER" id="PTHR10359">
    <property type="entry name" value="A/G-SPECIFIC ADENINE GLYCOSYLASE/ENDONUCLEASE III"/>
    <property type="match status" value="1"/>
</dbReference>
<feature type="domain" description="HhH-GPD" evidence="5">
    <location>
        <begin position="41"/>
        <end position="196"/>
    </location>
</feature>
<dbReference type="SUPFAM" id="SSF48150">
    <property type="entry name" value="DNA-glycosylase"/>
    <property type="match status" value="1"/>
</dbReference>
<dbReference type="Gene3D" id="1.10.1670.10">
    <property type="entry name" value="Helix-hairpin-Helix base-excision DNA repair enzymes (C-terminal)"/>
    <property type="match status" value="1"/>
</dbReference>
<keyword evidence="1" id="KW-0004">4Fe-4S</keyword>
<reference evidence="6 7" key="1">
    <citation type="journal article" date="2017" name="Syst. Appl. Microbiol.">
        <title>Lebetimonas natsushimae sp. nov., a novel strictly anaerobic, moderately thermophilic chemoautotroph isolated from a deep-sea hydrothermal vent polychaete nest in the Mid-Okinawa Trough.</title>
        <authorList>
            <person name="Nagata R."/>
            <person name="Takaki Y."/>
            <person name="Tame A."/>
            <person name="Nunoura T."/>
            <person name="Muto H."/>
            <person name="Mino S."/>
            <person name="Sawayama S."/>
            <person name="Takai K."/>
            <person name="Nakagawa S."/>
        </authorList>
    </citation>
    <scope>NUCLEOTIDE SEQUENCE [LARGE SCALE GENOMIC DNA]</scope>
    <source>
        <strain evidence="6 7">HS1857</strain>
    </source>
</reference>
<keyword evidence="7" id="KW-1185">Reference proteome</keyword>
<dbReference type="OrthoDB" id="9802365at2"/>
<dbReference type="GO" id="GO:0004519">
    <property type="term" value="F:endonuclease activity"/>
    <property type="evidence" value="ECO:0007669"/>
    <property type="project" value="UniProtKB-KW"/>
</dbReference>
<name>A0A292YE12_9BACT</name>
<evidence type="ECO:0000259" key="5">
    <source>
        <dbReference type="SMART" id="SM00478"/>
    </source>
</evidence>
<organism evidence="6 7">
    <name type="scientific">Lebetimonas natsushimae</name>
    <dbReference type="NCBI Taxonomy" id="1936991"/>
    <lineage>
        <taxon>Bacteria</taxon>
        <taxon>Pseudomonadati</taxon>
        <taxon>Campylobacterota</taxon>
        <taxon>Epsilonproteobacteria</taxon>
        <taxon>Nautiliales</taxon>
        <taxon>Nautiliaceae</taxon>
        <taxon>Lebetimonas</taxon>
    </lineage>
</organism>
<evidence type="ECO:0000256" key="2">
    <source>
        <dbReference type="ARBA" id="ARBA00022723"/>
    </source>
</evidence>
<dbReference type="Proteomes" id="UP000217944">
    <property type="component" value="Unassembled WGS sequence"/>
</dbReference>
<comment type="caution">
    <text evidence="6">The sequence shown here is derived from an EMBL/GenBank/DDBJ whole genome shotgun (WGS) entry which is preliminary data.</text>
</comment>
<dbReference type="PANTHER" id="PTHR10359:SF19">
    <property type="entry name" value="DNA REPAIR GLYCOSYLASE MJ1434-RELATED"/>
    <property type="match status" value="1"/>
</dbReference>
<evidence type="ECO:0000313" key="7">
    <source>
        <dbReference type="Proteomes" id="UP000217944"/>
    </source>
</evidence>
<dbReference type="Gene3D" id="1.10.340.30">
    <property type="entry name" value="Hypothetical protein, domain 2"/>
    <property type="match status" value="1"/>
</dbReference>
<keyword evidence="6" id="KW-0540">Nuclease</keyword>
<dbReference type="EMBL" id="BDME01000002">
    <property type="protein sequence ID" value="GAX87858.1"/>
    <property type="molecule type" value="Genomic_DNA"/>
</dbReference>
<dbReference type="GO" id="GO:0046872">
    <property type="term" value="F:metal ion binding"/>
    <property type="evidence" value="ECO:0007669"/>
    <property type="project" value="UniProtKB-KW"/>
</dbReference>
<dbReference type="NCBIfam" id="NF010494">
    <property type="entry name" value="PRK13913.1"/>
    <property type="match status" value="1"/>
</dbReference>
<evidence type="ECO:0000313" key="6">
    <source>
        <dbReference type="EMBL" id="GAX87858.1"/>
    </source>
</evidence>
<dbReference type="SMART" id="SM00478">
    <property type="entry name" value="ENDO3c"/>
    <property type="match status" value="1"/>
</dbReference>
<dbReference type="PIRSF" id="PIRSF001435">
    <property type="entry name" value="Nth"/>
    <property type="match status" value="1"/>
</dbReference>
<keyword evidence="4" id="KW-0411">Iron-sulfur</keyword>
<dbReference type="GO" id="GO:0006284">
    <property type="term" value="P:base-excision repair"/>
    <property type="evidence" value="ECO:0007669"/>
    <property type="project" value="InterPro"/>
</dbReference>